<dbReference type="OrthoDB" id="73465at2759"/>
<protein>
    <recommendedName>
        <fullName evidence="4">Sequence orphan</fullName>
    </recommendedName>
</protein>
<comment type="caution">
    <text evidence="2">The sequence shown here is derived from an EMBL/GenBank/DDBJ whole genome shotgun (WGS) entry which is preliminary data.</text>
</comment>
<evidence type="ECO:0000256" key="1">
    <source>
        <dbReference type="SAM" id="SignalP"/>
    </source>
</evidence>
<feature type="chain" id="PRO_5012372732" description="Sequence orphan" evidence="1">
    <location>
        <begin position="22"/>
        <end position="560"/>
    </location>
</feature>
<sequence>MRTALLTRLLFLSVLQHLCSALSLTCLEYPYPHNPRISIQVDCSPLQTQPQAQKAAAALPSASSRSSGARSSALASATISLISQASLAPIADGLRSPVSSILQEPALPAPVANQDATNRFVFDISCPASYGAANCADANATLYLAGGLISNILQLSAPILVNATLTSFCSTLGICDEGGTITSLAAASPARNIPLVDDDGIVRYYPQAVVKQMASYFPQQPQLGAYDINLNVNAQASFYFSGRAAGRPAPAAIKSTQTDFFFVVMHELMHGLGFTSSYEDYFHPSSPSTVTPNVRIFVTESNGKQGLEFAGFSEYAFDRFVQVNGTLLTGSTVANMNTRLFAETSGRLFANETDLATYFTTQSPVADVARRLAQSFVKRYTTTLALLPGILSNRTSSNSTANLVLETGIVPFSAGSSVSHVAADLYDRTPDFLMRFEVVKGATLQSYITSAVQAAQGSANAARVASDAAIYGALGPGLRAVLAGIGYRVRGGVGSLQPIVNTAVVTTSMPVNGATATGSAVSGGAVPATTGRVTASGATATVASSWTFLGWLLFLSSMAI</sequence>
<keyword evidence="1" id="KW-0732">Signal</keyword>
<keyword evidence="3" id="KW-1185">Reference proteome</keyword>
<proteinExistence type="predicted"/>
<dbReference type="GeneID" id="63787919"/>
<name>A0A1Y2FAE7_PROLT</name>
<dbReference type="EMBL" id="MCFI01000012">
    <property type="protein sequence ID" value="ORY80889.1"/>
    <property type="molecule type" value="Genomic_DNA"/>
</dbReference>
<evidence type="ECO:0000313" key="3">
    <source>
        <dbReference type="Proteomes" id="UP000193685"/>
    </source>
</evidence>
<evidence type="ECO:0008006" key="4">
    <source>
        <dbReference type="Google" id="ProtNLM"/>
    </source>
</evidence>
<dbReference type="AlphaFoldDB" id="A0A1Y2FAE7"/>
<organism evidence="2 3">
    <name type="scientific">Protomyces lactucae-debilis</name>
    <dbReference type="NCBI Taxonomy" id="2754530"/>
    <lineage>
        <taxon>Eukaryota</taxon>
        <taxon>Fungi</taxon>
        <taxon>Dikarya</taxon>
        <taxon>Ascomycota</taxon>
        <taxon>Taphrinomycotina</taxon>
        <taxon>Taphrinomycetes</taxon>
        <taxon>Taphrinales</taxon>
        <taxon>Protomycetaceae</taxon>
        <taxon>Protomyces</taxon>
    </lineage>
</organism>
<dbReference type="OMA" id="GWNEYIS"/>
<gene>
    <name evidence="2" type="ORF">BCR37DRAFT_393535</name>
</gene>
<dbReference type="Proteomes" id="UP000193685">
    <property type="component" value="Unassembled WGS sequence"/>
</dbReference>
<reference evidence="2 3" key="1">
    <citation type="submission" date="2016-07" db="EMBL/GenBank/DDBJ databases">
        <title>Pervasive Adenine N6-methylation of Active Genes in Fungi.</title>
        <authorList>
            <consortium name="DOE Joint Genome Institute"/>
            <person name="Mondo S.J."/>
            <person name="Dannebaum R.O."/>
            <person name="Kuo R.C."/>
            <person name="Labutti K."/>
            <person name="Haridas S."/>
            <person name="Kuo A."/>
            <person name="Salamov A."/>
            <person name="Ahrendt S.R."/>
            <person name="Lipzen A."/>
            <person name="Sullivan W."/>
            <person name="Andreopoulos W.B."/>
            <person name="Clum A."/>
            <person name="Lindquist E."/>
            <person name="Daum C."/>
            <person name="Ramamoorthy G.K."/>
            <person name="Gryganskyi A."/>
            <person name="Culley D."/>
            <person name="Magnuson J.K."/>
            <person name="James T.Y."/>
            <person name="O'Malley M.A."/>
            <person name="Stajich J.E."/>
            <person name="Spatafora J.W."/>
            <person name="Visel A."/>
            <person name="Grigoriev I.V."/>
        </authorList>
    </citation>
    <scope>NUCLEOTIDE SEQUENCE [LARGE SCALE GENOMIC DNA]</scope>
    <source>
        <strain evidence="2 3">12-1054</strain>
    </source>
</reference>
<dbReference type="RefSeq" id="XP_040724534.1">
    <property type="nucleotide sequence ID" value="XM_040871320.1"/>
</dbReference>
<dbReference type="STRING" id="56484.A0A1Y2FAE7"/>
<accession>A0A1Y2FAE7</accession>
<feature type="signal peptide" evidence="1">
    <location>
        <begin position="1"/>
        <end position="21"/>
    </location>
</feature>
<evidence type="ECO:0000313" key="2">
    <source>
        <dbReference type="EMBL" id="ORY80889.1"/>
    </source>
</evidence>